<proteinExistence type="predicted"/>
<dbReference type="GO" id="GO:0015179">
    <property type="term" value="F:L-amino acid transmembrane transporter activity"/>
    <property type="evidence" value="ECO:0007669"/>
    <property type="project" value="TreeGrafter"/>
</dbReference>
<feature type="transmembrane region" description="Helical" evidence="7">
    <location>
        <begin position="349"/>
        <end position="368"/>
    </location>
</feature>
<keyword evidence="6 7" id="KW-0472">Membrane</keyword>
<dbReference type="Proteomes" id="UP001058974">
    <property type="component" value="Chromosome 5"/>
</dbReference>
<feature type="domain" description="Amino acid transporter transmembrane" evidence="8">
    <location>
        <begin position="88"/>
        <end position="471"/>
    </location>
</feature>
<feature type="transmembrane region" description="Helical" evidence="7">
    <location>
        <begin position="452"/>
        <end position="471"/>
    </location>
</feature>
<feature type="transmembrane region" description="Helical" evidence="7">
    <location>
        <begin position="239"/>
        <end position="259"/>
    </location>
</feature>
<comment type="subcellular location">
    <subcellularLocation>
        <location evidence="1">Membrane</location>
        <topology evidence="1">Multi-pass membrane protein</topology>
    </subcellularLocation>
</comment>
<name>A0A9D4WNV8_PEA</name>
<keyword evidence="4" id="KW-0029">Amino-acid transport</keyword>
<feature type="transmembrane region" description="Helical" evidence="7">
    <location>
        <begin position="279"/>
        <end position="297"/>
    </location>
</feature>
<sequence length="487" mass="53429">MKVLLTDLNYLLQCKMLKSLRKILSLRSKYCIKQRNYEHGENSEALSVQFPNCNDCVEENKHCNCDHIVAVEDRKNSTTAEGASVDSNSSFVHSVINMVGMLIGLGQLSTPYAVEKGGWGSALLLIGLGVICAYTSHILGKCLEKNPKLTSYVDIGNQAFGTKGRYLVATFIYMDIFMALVSYTISLHDNLITVFIGTHLKMKFAMLTSSQIIALVAILIALPSLWIRDMSCISFLSTGGIVMSLLVFACVVATAIFGVGEAGNNHSIPVFKLHNIPSISGLYVFCYGGHIVFPDLYKSMKDPSKFTKVSIVSFTIAIAFYTSMGFMGAKMYGNDIQSQITLSMPSNQIITKIALWATVLVPMTKYALEFAPFAIHLEQTLPNSLNGRTKLVIRGCVASFLLLTILVLALSVPYFEHVLSLTGSLLSVAICLVFPCVFYLKIFWGKITRFLLVLNISLVIFGVLLGGMGTISSTKLILQKLISHHST</sequence>
<evidence type="ECO:0000313" key="10">
    <source>
        <dbReference type="Proteomes" id="UP001058974"/>
    </source>
</evidence>
<comment type="caution">
    <text evidence="9">The sequence shown here is derived from an EMBL/GenBank/DDBJ whole genome shotgun (WGS) entry which is preliminary data.</text>
</comment>
<dbReference type="PANTHER" id="PTHR22950">
    <property type="entry name" value="AMINO ACID TRANSPORTER"/>
    <property type="match status" value="1"/>
</dbReference>
<feature type="transmembrane region" description="Helical" evidence="7">
    <location>
        <begin position="391"/>
        <end position="412"/>
    </location>
</feature>
<protein>
    <recommendedName>
        <fullName evidence="8">Amino acid transporter transmembrane domain-containing protein</fullName>
    </recommendedName>
</protein>
<evidence type="ECO:0000313" key="9">
    <source>
        <dbReference type="EMBL" id="KAI5406348.1"/>
    </source>
</evidence>
<feature type="transmembrane region" description="Helical" evidence="7">
    <location>
        <begin position="95"/>
        <end position="113"/>
    </location>
</feature>
<organism evidence="9 10">
    <name type="scientific">Pisum sativum</name>
    <name type="common">Garden pea</name>
    <name type="synonym">Lathyrus oleraceus</name>
    <dbReference type="NCBI Taxonomy" id="3888"/>
    <lineage>
        <taxon>Eukaryota</taxon>
        <taxon>Viridiplantae</taxon>
        <taxon>Streptophyta</taxon>
        <taxon>Embryophyta</taxon>
        <taxon>Tracheophyta</taxon>
        <taxon>Spermatophyta</taxon>
        <taxon>Magnoliopsida</taxon>
        <taxon>eudicotyledons</taxon>
        <taxon>Gunneridae</taxon>
        <taxon>Pentapetalae</taxon>
        <taxon>rosids</taxon>
        <taxon>fabids</taxon>
        <taxon>Fabales</taxon>
        <taxon>Fabaceae</taxon>
        <taxon>Papilionoideae</taxon>
        <taxon>50 kb inversion clade</taxon>
        <taxon>NPAAA clade</taxon>
        <taxon>Hologalegina</taxon>
        <taxon>IRL clade</taxon>
        <taxon>Fabeae</taxon>
        <taxon>Lathyrus</taxon>
    </lineage>
</organism>
<keyword evidence="5 7" id="KW-1133">Transmembrane helix</keyword>
<dbReference type="Pfam" id="PF01490">
    <property type="entry name" value="Aa_trans"/>
    <property type="match status" value="1"/>
</dbReference>
<evidence type="ECO:0000256" key="7">
    <source>
        <dbReference type="SAM" id="Phobius"/>
    </source>
</evidence>
<dbReference type="PANTHER" id="PTHR22950:SF696">
    <property type="entry name" value="AMINO ACID TRANSPORTER TRANSMEMBRANE DOMAIN-CONTAINING PROTEIN"/>
    <property type="match status" value="1"/>
</dbReference>
<dbReference type="GO" id="GO:0005774">
    <property type="term" value="C:vacuolar membrane"/>
    <property type="evidence" value="ECO:0007669"/>
    <property type="project" value="TreeGrafter"/>
</dbReference>
<evidence type="ECO:0000259" key="8">
    <source>
        <dbReference type="Pfam" id="PF01490"/>
    </source>
</evidence>
<feature type="transmembrane region" description="Helical" evidence="7">
    <location>
        <begin position="309"/>
        <end position="329"/>
    </location>
</feature>
<accession>A0A9D4WNV8</accession>
<dbReference type="InterPro" id="IPR013057">
    <property type="entry name" value="AA_transpt_TM"/>
</dbReference>
<reference evidence="9 10" key="1">
    <citation type="journal article" date="2022" name="Nat. Genet.">
        <title>Improved pea reference genome and pan-genome highlight genomic features and evolutionary characteristics.</title>
        <authorList>
            <person name="Yang T."/>
            <person name="Liu R."/>
            <person name="Luo Y."/>
            <person name="Hu S."/>
            <person name="Wang D."/>
            <person name="Wang C."/>
            <person name="Pandey M.K."/>
            <person name="Ge S."/>
            <person name="Xu Q."/>
            <person name="Li N."/>
            <person name="Li G."/>
            <person name="Huang Y."/>
            <person name="Saxena R.K."/>
            <person name="Ji Y."/>
            <person name="Li M."/>
            <person name="Yan X."/>
            <person name="He Y."/>
            <person name="Liu Y."/>
            <person name="Wang X."/>
            <person name="Xiang C."/>
            <person name="Varshney R.K."/>
            <person name="Ding H."/>
            <person name="Gao S."/>
            <person name="Zong X."/>
        </authorList>
    </citation>
    <scope>NUCLEOTIDE SEQUENCE [LARGE SCALE GENOMIC DNA]</scope>
    <source>
        <strain evidence="9 10">cv. Zhongwan 6</strain>
    </source>
</reference>
<evidence type="ECO:0000256" key="4">
    <source>
        <dbReference type="ARBA" id="ARBA00022970"/>
    </source>
</evidence>
<evidence type="ECO:0000256" key="5">
    <source>
        <dbReference type="ARBA" id="ARBA00022989"/>
    </source>
</evidence>
<keyword evidence="2" id="KW-0813">Transport</keyword>
<feature type="transmembrane region" description="Helical" evidence="7">
    <location>
        <begin position="119"/>
        <end position="139"/>
    </location>
</feature>
<feature type="transmembrane region" description="Helical" evidence="7">
    <location>
        <begin position="166"/>
        <end position="185"/>
    </location>
</feature>
<evidence type="ECO:0000256" key="3">
    <source>
        <dbReference type="ARBA" id="ARBA00022692"/>
    </source>
</evidence>
<feature type="transmembrane region" description="Helical" evidence="7">
    <location>
        <begin position="418"/>
        <end position="440"/>
    </location>
</feature>
<evidence type="ECO:0000256" key="2">
    <source>
        <dbReference type="ARBA" id="ARBA00022448"/>
    </source>
</evidence>
<evidence type="ECO:0000256" key="6">
    <source>
        <dbReference type="ARBA" id="ARBA00023136"/>
    </source>
</evidence>
<keyword evidence="3 7" id="KW-0812">Transmembrane</keyword>
<evidence type="ECO:0000256" key="1">
    <source>
        <dbReference type="ARBA" id="ARBA00004141"/>
    </source>
</evidence>
<keyword evidence="10" id="KW-1185">Reference proteome</keyword>
<dbReference type="AlphaFoldDB" id="A0A9D4WNV8"/>
<dbReference type="EMBL" id="JAMSHJ010000005">
    <property type="protein sequence ID" value="KAI5406348.1"/>
    <property type="molecule type" value="Genomic_DNA"/>
</dbReference>
<dbReference type="Gramene" id="Psat05G0291000-T1">
    <property type="protein sequence ID" value="KAI5406348.1"/>
    <property type="gene ID" value="KIW84_052910"/>
</dbReference>
<gene>
    <name evidence="9" type="ORF">KIW84_052910</name>
</gene>
<feature type="transmembrane region" description="Helical" evidence="7">
    <location>
        <begin position="205"/>
        <end position="227"/>
    </location>
</feature>